<keyword evidence="1" id="KW-0408">Iron</keyword>
<dbReference type="Gene3D" id="2.40.30.10">
    <property type="entry name" value="Translation factors"/>
    <property type="match status" value="1"/>
</dbReference>
<keyword evidence="1" id="KW-0001">2Fe-2S</keyword>
<keyword evidence="7" id="KW-1185">Reference proteome</keyword>
<feature type="domain" description="FAD-binding FR-type" evidence="5">
    <location>
        <begin position="248"/>
        <end position="357"/>
    </location>
</feature>
<dbReference type="AlphaFoldDB" id="A0A9P7Z4H9"/>
<sequence>MGFISSPTTTPKFTLPHKTGTIIQLRTSRMKQMRALAITTGIYKIPTTAILWCSSTGLQDDEHDLTFHGGFDKAVHQYFPGHYPEWRSEFPEGSGFEEGGFGENIVCMPGEGQWKMNENTVCIGDIYQIGEEGRGAILQVSLPRQPCFKLNHRFRIKGFAPHTWKLSRTGWYYRVLKEGWMQVGDSMTLSQRPHPTWPIERIQEYLHRNKTDPEKLRELEKIEEFGDECKGAFPRMIANLTTKNKEPEAWRDFRCTQMNNESARIKSFVFQATETDGPINKNGPGFVSLKLPNGLRRSYSVVSSTSNTITLGVALAEPSRGGSKWLHQELKLGDVISMSKITGVAEINGQASNHVFIVGGIGVTAFLEHVNIYNQINFNYDFHYAVRSKDDIPFREKIEGMGERVTIYDSAKGERMDVERILRNRLWNSQVYVCGPDKLIEEVQSCQRELRMKQEEIHYEAFQADGTGDAFEAELKKSGKILEVDGQKTLLETMREAGYDIDSSCETGSCGTCRVEVCSGNVEHRGTSLTEDDKKDGGMLPCVSRGVGRLVIDW</sequence>
<dbReference type="InterPro" id="IPR005302">
    <property type="entry name" value="MoCF_Sase_C"/>
</dbReference>
<dbReference type="GO" id="GO:0030170">
    <property type="term" value="F:pyridoxal phosphate binding"/>
    <property type="evidence" value="ECO:0007669"/>
    <property type="project" value="InterPro"/>
</dbReference>
<dbReference type="Proteomes" id="UP000887226">
    <property type="component" value="Unassembled WGS sequence"/>
</dbReference>
<protein>
    <submittedName>
        <fullName evidence="6">MOSC domain-containing protein</fullName>
    </submittedName>
</protein>
<dbReference type="InterPro" id="IPR036010">
    <property type="entry name" value="2Fe-2S_ferredoxin-like_sf"/>
</dbReference>
<evidence type="ECO:0000256" key="1">
    <source>
        <dbReference type="ARBA" id="ARBA00022714"/>
    </source>
</evidence>
<proteinExistence type="predicted"/>
<dbReference type="InterPro" id="IPR012675">
    <property type="entry name" value="Beta-grasp_dom_sf"/>
</dbReference>
<dbReference type="Gene3D" id="2.40.33.20">
    <property type="entry name" value="PK beta-barrel domain-like"/>
    <property type="match status" value="1"/>
</dbReference>
<dbReference type="InterPro" id="IPR017938">
    <property type="entry name" value="Riboflavin_synthase-like_b-brl"/>
</dbReference>
<keyword evidence="2" id="KW-0411">Iron-sulfur</keyword>
<dbReference type="Pfam" id="PF00111">
    <property type="entry name" value="Fer2"/>
    <property type="match status" value="1"/>
</dbReference>
<dbReference type="PROSITE" id="PS00197">
    <property type="entry name" value="2FE2S_FER_1"/>
    <property type="match status" value="1"/>
</dbReference>
<dbReference type="OrthoDB" id="5390at2759"/>
<dbReference type="InterPro" id="IPR017927">
    <property type="entry name" value="FAD-bd_FR_type"/>
</dbReference>
<dbReference type="Gene3D" id="3.40.50.80">
    <property type="entry name" value="Nucleotide-binding domain of ferredoxin-NADP reductase (FNR) module"/>
    <property type="match status" value="1"/>
</dbReference>
<evidence type="ECO:0000259" key="3">
    <source>
        <dbReference type="PROSITE" id="PS51085"/>
    </source>
</evidence>
<dbReference type="Pfam" id="PF03473">
    <property type="entry name" value="MOSC"/>
    <property type="match status" value="1"/>
</dbReference>
<comment type="caution">
    <text evidence="6">The sequence shown here is derived from an EMBL/GenBank/DDBJ whole genome shotgun (WGS) entry which is preliminary data.</text>
</comment>
<dbReference type="InterPro" id="IPR011037">
    <property type="entry name" value="Pyrv_Knase-like_insert_dom_sf"/>
</dbReference>
<dbReference type="PROSITE" id="PS51340">
    <property type="entry name" value="MOSC"/>
    <property type="match status" value="1"/>
</dbReference>
<dbReference type="SUPFAM" id="SSF50800">
    <property type="entry name" value="PK beta-barrel domain-like"/>
    <property type="match status" value="1"/>
</dbReference>
<evidence type="ECO:0000259" key="5">
    <source>
        <dbReference type="PROSITE" id="PS51384"/>
    </source>
</evidence>
<dbReference type="InterPro" id="IPR001041">
    <property type="entry name" value="2Fe-2S_ferredoxin-type"/>
</dbReference>
<gene>
    <name evidence="6" type="ORF">BJ878DRAFT_32786</name>
</gene>
<evidence type="ECO:0000313" key="7">
    <source>
        <dbReference type="Proteomes" id="UP000887226"/>
    </source>
</evidence>
<dbReference type="GO" id="GO:0016491">
    <property type="term" value="F:oxidoreductase activity"/>
    <property type="evidence" value="ECO:0007669"/>
    <property type="project" value="InterPro"/>
</dbReference>
<reference evidence="6" key="1">
    <citation type="journal article" date="2021" name="IMA Fungus">
        <title>Genomic characterization of three marine fungi, including Emericellopsis atlantica sp. nov. with signatures of a generalist lifestyle and marine biomass degradation.</title>
        <authorList>
            <person name="Hagestad O.C."/>
            <person name="Hou L."/>
            <person name="Andersen J.H."/>
            <person name="Hansen E.H."/>
            <person name="Altermark B."/>
            <person name="Li C."/>
            <person name="Kuhnert E."/>
            <person name="Cox R.J."/>
            <person name="Crous P.W."/>
            <person name="Spatafora J.W."/>
            <person name="Lail K."/>
            <person name="Amirebrahimi M."/>
            <person name="Lipzen A."/>
            <person name="Pangilinan J."/>
            <person name="Andreopoulos W."/>
            <person name="Hayes R.D."/>
            <person name="Ng V."/>
            <person name="Grigoriev I.V."/>
            <person name="Jackson S.A."/>
            <person name="Sutton T.D.S."/>
            <person name="Dobson A.D.W."/>
            <person name="Rama T."/>
        </authorList>
    </citation>
    <scope>NUCLEOTIDE SEQUENCE</scope>
    <source>
        <strain evidence="6">TRa3180A</strain>
    </source>
</reference>
<dbReference type="PROSITE" id="PS51384">
    <property type="entry name" value="FAD_FR"/>
    <property type="match status" value="1"/>
</dbReference>
<dbReference type="GO" id="GO:0030151">
    <property type="term" value="F:molybdenum ion binding"/>
    <property type="evidence" value="ECO:0007669"/>
    <property type="project" value="InterPro"/>
</dbReference>
<dbReference type="SUPFAM" id="SSF52343">
    <property type="entry name" value="Ferredoxin reductase-like, C-terminal NADP-linked domain"/>
    <property type="match status" value="1"/>
</dbReference>
<organism evidence="6 7">
    <name type="scientific">Calycina marina</name>
    <dbReference type="NCBI Taxonomy" id="1763456"/>
    <lineage>
        <taxon>Eukaryota</taxon>
        <taxon>Fungi</taxon>
        <taxon>Dikarya</taxon>
        <taxon>Ascomycota</taxon>
        <taxon>Pezizomycotina</taxon>
        <taxon>Leotiomycetes</taxon>
        <taxon>Helotiales</taxon>
        <taxon>Pezizellaceae</taxon>
        <taxon>Calycina</taxon>
    </lineage>
</organism>
<accession>A0A9P7Z4H9</accession>
<dbReference type="SUPFAM" id="SSF54292">
    <property type="entry name" value="2Fe-2S ferredoxin-like"/>
    <property type="match status" value="1"/>
</dbReference>
<dbReference type="PRINTS" id="PR00409">
    <property type="entry name" value="PHDIOXRDTASE"/>
</dbReference>
<dbReference type="PANTHER" id="PTHR30212:SF2">
    <property type="entry name" value="PROTEIN YIIM"/>
    <property type="match status" value="1"/>
</dbReference>
<dbReference type="PROSITE" id="PS51085">
    <property type="entry name" value="2FE2S_FER_2"/>
    <property type="match status" value="1"/>
</dbReference>
<dbReference type="CDD" id="cd00207">
    <property type="entry name" value="fer2"/>
    <property type="match status" value="1"/>
</dbReference>
<keyword evidence="1" id="KW-0479">Metal-binding</keyword>
<feature type="domain" description="2Fe-2S ferredoxin-type" evidence="3">
    <location>
        <begin position="471"/>
        <end position="554"/>
    </location>
</feature>
<dbReference type="InterPro" id="IPR039261">
    <property type="entry name" value="FNR_nucleotide-bd"/>
</dbReference>
<dbReference type="GO" id="GO:0051537">
    <property type="term" value="F:2 iron, 2 sulfur cluster binding"/>
    <property type="evidence" value="ECO:0007669"/>
    <property type="project" value="UniProtKB-KW"/>
</dbReference>
<evidence type="ECO:0000259" key="4">
    <source>
        <dbReference type="PROSITE" id="PS51340"/>
    </source>
</evidence>
<name>A0A9P7Z4H9_9HELO</name>
<dbReference type="CDD" id="cd06185">
    <property type="entry name" value="PDR_like"/>
    <property type="match status" value="1"/>
</dbReference>
<dbReference type="EMBL" id="MU253861">
    <property type="protein sequence ID" value="KAG9245185.1"/>
    <property type="molecule type" value="Genomic_DNA"/>
</dbReference>
<evidence type="ECO:0000256" key="2">
    <source>
        <dbReference type="ARBA" id="ARBA00023014"/>
    </source>
</evidence>
<dbReference type="InterPro" id="IPR006058">
    <property type="entry name" value="2Fe2S_fd_BS"/>
</dbReference>
<dbReference type="SUPFAM" id="SSF63380">
    <property type="entry name" value="Riboflavin synthase domain-like"/>
    <property type="match status" value="1"/>
</dbReference>
<evidence type="ECO:0000313" key="6">
    <source>
        <dbReference type="EMBL" id="KAG9245185.1"/>
    </source>
</evidence>
<dbReference type="InterPro" id="IPR052353">
    <property type="entry name" value="Benzoxazolinone_Detox_Enz"/>
</dbReference>
<dbReference type="PANTHER" id="PTHR30212">
    <property type="entry name" value="PROTEIN YIIM"/>
    <property type="match status" value="1"/>
</dbReference>
<dbReference type="Gene3D" id="3.10.20.30">
    <property type="match status" value="1"/>
</dbReference>
<feature type="domain" description="MOSC" evidence="4">
    <location>
        <begin position="45"/>
        <end position="190"/>
    </location>
</feature>